<evidence type="ECO:0000313" key="7">
    <source>
        <dbReference type="Proteomes" id="UP000178129"/>
    </source>
</evidence>
<dbReference type="SMART" id="SM00906">
    <property type="entry name" value="Fungal_trans"/>
    <property type="match status" value="1"/>
</dbReference>
<gene>
    <name evidence="6" type="ORF">RCO7_07948</name>
</gene>
<dbReference type="EMBL" id="FJUW01000017">
    <property type="protein sequence ID" value="CZS99648.1"/>
    <property type="molecule type" value="Genomic_DNA"/>
</dbReference>
<evidence type="ECO:0000256" key="4">
    <source>
        <dbReference type="SAM" id="MobiDB-lite"/>
    </source>
</evidence>
<dbReference type="PANTHER" id="PTHR47424">
    <property type="entry name" value="REGULATORY PROTEIN GAL4"/>
    <property type="match status" value="1"/>
</dbReference>
<dbReference type="Proteomes" id="UP000178129">
    <property type="component" value="Unassembled WGS sequence"/>
</dbReference>
<proteinExistence type="predicted"/>
<dbReference type="InParanoid" id="A0A1E1KNP6"/>
<sequence>MTVATDSGQQQMLSVNASYPNREDIGTTTPQETAQVRVLSHYSNSNASPEGFNAVETVVQNESAESKLDPSENQSPVLSKESEEAILIVEDLGRTQYTGLRSNSSFLLCVQDVLHTTSRKKDSGIADRYTSESVPSVQPPPARSEEAVEALKAFPPQEIAAFLVSTFFYHVEATFFYCDREWFYTTLNEVFAGDVPGRAVDDAFICFSLLVFAFGSQFAHLRSRAKSQDSLPPDLDPGRRFYDCAQTLVPKIIATCTLKGIQVCLLAGLYNLPYNLPDTAYLYLGMAMRMSIASGLHRKTLATTLDPRMLEVRNRLWWSVYSIDKRTSIALGRPSSIPEDAIDAPFPKYHASLDDLEYQSNVQHQVEYLKLTRIISQIVQNIPLESNPSCVQDLSQELKQWRSQLFSNLHPNDLLPSERNFRTTVHLHIHYHWAWILIGRASLLQISRERIQALSNPAPPIANQPRTRTDLANLCVDAAKATIELILVLKKHNLLCRFSFTDHHATTAALIILILHSILQHGDETSKIIEDGVDMLRYMGRGGCRGASSDLQTIEQLKKLASDLRHKIYQGESSASNGAGMQPTSINNSYEAWVTWMSEQEASNAHLSRVDSSSSQQSPQIINDDSRINLNETSLVTESGSNDNISNALDYRSLDQGNMGWNFDTFGGSIPQQDVLQGFEWDDGRVDILDMTQLLGNFNGQTTYE</sequence>
<dbReference type="CDD" id="cd12148">
    <property type="entry name" value="fungal_TF_MHR"/>
    <property type="match status" value="1"/>
</dbReference>
<feature type="compositionally biased region" description="Polar residues" evidence="4">
    <location>
        <begin position="1"/>
        <end position="19"/>
    </location>
</feature>
<dbReference type="GO" id="GO:0008270">
    <property type="term" value="F:zinc ion binding"/>
    <property type="evidence" value="ECO:0007669"/>
    <property type="project" value="InterPro"/>
</dbReference>
<accession>A0A1E1KNP6</accession>
<feature type="region of interest" description="Disordered" evidence="4">
    <location>
        <begin position="605"/>
        <end position="624"/>
    </location>
</feature>
<name>A0A1E1KNP6_9HELO</name>
<comment type="caution">
    <text evidence="6">The sequence shown here is derived from an EMBL/GenBank/DDBJ whole genome shotgun (WGS) entry which is preliminary data.</text>
</comment>
<dbReference type="STRING" id="914237.A0A1E1KNP6"/>
<feature type="domain" description="Xylanolytic transcriptional activator regulatory" evidence="5">
    <location>
        <begin position="280"/>
        <end position="353"/>
    </location>
</feature>
<dbReference type="GO" id="GO:0006351">
    <property type="term" value="P:DNA-templated transcription"/>
    <property type="evidence" value="ECO:0007669"/>
    <property type="project" value="InterPro"/>
</dbReference>
<evidence type="ECO:0000256" key="2">
    <source>
        <dbReference type="ARBA" id="ARBA00023163"/>
    </source>
</evidence>
<keyword evidence="7" id="KW-1185">Reference proteome</keyword>
<dbReference type="Pfam" id="PF04082">
    <property type="entry name" value="Fungal_trans"/>
    <property type="match status" value="1"/>
</dbReference>
<evidence type="ECO:0000313" key="6">
    <source>
        <dbReference type="EMBL" id="CZS99648.1"/>
    </source>
</evidence>
<protein>
    <recommendedName>
        <fullName evidence="5">Xylanolytic transcriptional activator regulatory domain-containing protein</fullName>
    </recommendedName>
</protein>
<dbReference type="InterPro" id="IPR007219">
    <property type="entry name" value="XnlR_reg_dom"/>
</dbReference>
<keyword evidence="3" id="KW-0539">Nucleus</keyword>
<organism evidence="6 7">
    <name type="scientific">Rhynchosporium graminicola</name>
    <dbReference type="NCBI Taxonomy" id="2792576"/>
    <lineage>
        <taxon>Eukaryota</taxon>
        <taxon>Fungi</taxon>
        <taxon>Dikarya</taxon>
        <taxon>Ascomycota</taxon>
        <taxon>Pezizomycotina</taxon>
        <taxon>Leotiomycetes</taxon>
        <taxon>Helotiales</taxon>
        <taxon>Ploettnerulaceae</taxon>
        <taxon>Rhynchosporium</taxon>
    </lineage>
</organism>
<keyword evidence="1" id="KW-0805">Transcription regulation</keyword>
<evidence type="ECO:0000256" key="1">
    <source>
        <dbReference type="ARBA" id="ARBA00023015"/>
    </source>
</evidence>
<evidence type="ECO:0000259" key="5">
    <source>
        <dbReference type="SMART" id="SM00906"/>
    </source>
</evidence>
<reference evidence="7" key="1">
    <citation type="submission" date="2016-03" db="EMBL/GenBank/DDBJ databases">
        <authorList>
            <person name="Ploux O."/>
        </authorList>
    </citation>
    <scope>NUCLEOTIDE SEQUENCE [LARGE SCALE GENOMIC DNA]</scope>
    <source>
        <strain evidence="7">UK7</strain>
    </source>
</reference>
<feature type="compositionally biased region" description="Low complexity" evidence="4">
    <location>
        <begin position="611"/>
        <end position="623"/>
    </location>
</feature>
<feature type="region of interest" description="Disordered" evidence="4">
    <location>
        <begin position="1"/>
        <end position="29"/>
    </location>
</feature>
<feature type="region of interest" description="Disordered" evidence="4">
    <location>
        <begin position="59"/>
        <end position="79"/>
    </location>
</feature>
<dbReference type="GO" id="GO:0003677">
    <property type="term" value="F:DNA binding"/>
    <property type="evidence" value="ECO:0007669"/>
    <property type="project" value="InterPro"/>
</dbReference>
<dbReference type="InterPro" id="IPR051127">
    <property type="entry name" value="Fungal_SecMet_Regulators"/>
</dbReference>
<dbReference type="AlphaFoldDB" id="A0A1E1KNP6"/>
<keyword evidence="2" id="KW-0804">Transcription</keyword>
<dbReference type="PANTHER" id="PTHR47424:SF6">
    <property type="entry name" value="PROLINE UTILIZATION TRANS-ACTIVATOR"/>
    <property type="match status" value="1"/>
</dbReference>
<evidence type="ECO:0000256" key="3">
    <source>
        <dbReference type="ARBA" id="ARBA00023242"/>
    </source>
</evidence>